<protein>
    <submittedName>
        <fullName evidence="2">Uncharacterized protein</fullName>
    </submittedName>
</protein>
<feature type="compositionally biased region" description="Low complexity" evidence="1">
    <location>
        <begin position="204"/>
        <end position="216"/>
    </location>
</feature>
<comment type="caution">
    <text evidence="2">The sequence shown here is derived from an EMBL/GenBank/DDBJ whole genome shotgun (WGS) entry which is preliminary data.</text>
</comment>
<gene>
    <name evidence="2" type="ORF">MEDL_40524</name>
</gene>
<organism evidence="2 3">
    <name type="scientific">Mytilus edulis</name>
    <name type="common">Blue mussel</name>
    <dbReference type="NCBI Taxonomy" id="6550"/>
    <lineage>
        <taxon>Eukaryota</taxon>
        <taxon>Metazoa</taxon>
        <taxon>Spiralia</taxon>
        <taxon>Lophotrochozoa</taxon>
        <taxon>Mollusca</taxon>
        <taxon>Bivalvia</taxon>
        <taxon>Autobranchia</taxon>
        <taxon>Pteriomorphia</taxon>
        <taxon>Mytilida</taxon>
        <taxon>Mytiloidea</taxon>
        <taxon>Mytilidae</taxon>
        <taxon>Mytilinae</taxon>
        <taxon>Mytilus</taxon>
    </lineage>
</organism>
<dbReference type="Proteomes" id="UP000683360">
    <property type="component" value="Unassembled WGS sequence"/>
</dbReference>
<dbReference type="OrthoDB" id="10413190at2759"/>
<evidence type="ECO:0000256" key="1">
    <source>
        <dbReference type="SAM" id="MobiDB-lite"/>
    </source>
</evidence>
<reference evidence="2" key="1">
    <citation type="submission" date="2021-03" db="EMBL/GenBank/DDBJ databases">
        <authorList>
            <person name="Bekaert M."/>
        </authorList>
    </citation>
    <scope>NUCLEOTIDE SEQUENCE</scope>
</reference>
<sequence>MSDTEKLHSSPDGSSAHLTGNKDLVDTFSLFKTYLDGKFDTLYKDLAVGNENFKFATKLKPEVSVKRIRSAECRAIMSIKEKKRPHPYRTAAATVSAPPAPMPNQHNVRQNNSRPFGPADGGNHHLMTSVSTATSLVTGELSAPFSVQNQLSQGHQGNIVNDKYITIMVRKKSRLWLNAPKHGGKSQSRPPYKIWPKPPTVKLHQSSSPGSSQKHSCTPQKALTPKRIRLLSQMKHSLASLSSNDSTASRRPEDDDTTILNDFKISPKELLGKDVKVVCARAVSGFKDQGSLISEVSEREMDREDVVSASNNLVMKYLRTLVNLSVHMQVSVPAIIHEAKKEEAKSKRTLQFYNQLAVHNIPFEQGDSGACVYITDGKCEKGCLGMAIADYPGGGCIVTPMATLLQKLGLI</sequence>
<evidence type="ECO:0000313" key="3">
    <source>
        <dbReference type="Proteomes" id="UP000683360"/>
    </source>
</evidence>
<evidence type="ECO:0000313" key="2">
    <source>
        <dbReference type="EMBL" id="CAG2227523.1"/>
    </source>
</evidence>
<accession>A0A8S3T9T8</accession>
<feature type="region of interest" description="Disordered" evidence="1">
    <location>
        <begin position="198"/>
        <end position="222"/>
    </location>
</feature>
<keyword evidence="3" id="KW-1185">Reference proteome</keyword>
<proteinExistence type="predicted"/>
<name>A0A8S3T9T8_MYTED</name>
<dbReference type="AlphaFoldDB" id="A0A8S3T9T8"/>
<dbReference type="EMBL" id="CAJPWZ010001966">
    <property type="protein sequence ID" value="CAG2227523.1"/>
    <property type="molecule type" value="Genomic_DNA"/>
</dbReference>